<proteinExistence type="predicted"/>
<reference evidence="2 3" key="1">
    <citation type="journal article" date="2016" name="Nat. Commun.">
        <title>Thousands of microbial genomes shed light on interconnected biogeochemical processes in an aquifer system.</title>
        <authorList>
            <person name="Anantharaman K."/>
            <person name="Brown C.T."/>
            <person name="Hug L.A."/>
            <person name="Sharon I."/>
            <person name="Castelle C.J."/>
            <person name="Probst A.J."/>
            <person name="Thomas B.C."/>
            <person name="Singh A."/>
            <person name="Wilkins M.J."/>
            <person name="Karaoz U."/>
            <person name="Brodie E.L."/>
            <person name="Williams K.H."/>
            <person name="Hubbard S.S."/>
            <person name="Banfield J.F."/>
        </authorList>
    </citation>
    <scope>NUCLEOTIDE SEQUENCE [LARGE SCALE GENOMIC DNA]</scope>
</reference>
<evidence type="ECO:0000313" key="2">
    <source>
        <dbReference type="EMBL" id="OGC56357.1"/>
    </source>
</evidence>
<evidence type="ECO:0000256" key="1">
    <source>
        <dbReference type="SAM" id="Phobius"/>
    </source>
</evidence>
<comment type="caution">
    <text evidence="2">The sequence shown here is derived from an EMBL/GenBank/DDBJ whole genome shotgun (WGS) entry which is preliminary data.</text>
</comment>
<sequence length="383" mass="42983">MKLSVMAPLVRRSIAIISITFSLYLIWLFTAPALKQAYLSLFPPKDLPNQMYGALDPLLFQAYNTLNTNPDYILNTKTGGLPSGIPNKMTVYKFISPAFSYSAGKQARLDAEKLGFNDSMIVGDIQGDIYKWKNDKNSSNLKVTIYSRELELNSNLQNAPELYEQGLTTGEALNAVKNKLKQIGRFNDQLYIDGTSTIKLGKFDGTRIISADSYLEAQIARVDFFRSIGRGSTKYKILNTDSKKGLLSSDYINLPKDSELLSIPKMEANQWEIDPQSNATYPIINVAQAWDAVKNNKGTISNITSRFKTPFEEYASINVDKVLINDIYLAYLDTKVQQKYLLPMYVFEGNFTAPGGETGEITIYYPAIPAESTKQPEPHYNQL</sequence>
<dbReference type="EMBL" id="MEVN01000039">
    <property type="protein sequence ID" value="OGC56357.1"/>
    <property type="molecule type" value="Genomic_DNA"/>
</dbReference>
<keyword evidence="1" id="KW-0812">Transmembrane</keyword>
<protein>
    <submittedName>
        <fullName evidence="2">Uncharacterized protein</fullName>
    </submittedName>
</protein>
<organism evidence="2 3">
    <name type="scientific">candidate division WWE3 bacterium RIFCSPLOWO2_12_FULL_36_10</name>
    <dbReference type="NCBI Taxonomy" id="1802630"/>
    <lineage>
        <taxon>Bacteria</taxon>
        <taxon>Katanobacteria</taxon>
    </lineage>
</organism>
<dbReference type="AlphaFoldDB" id="A0A1F4VGI6"/>
<dbReference type="Proteomes" id="UP000177763">
    <property type="component" value="Unassembled WGS sequence"/>
</dbReference>
<gene>
    <name evidence="2" type="ORF">A3H26_00235</name>
</gene>
<evidence type="ECO:0000313" key="3">
    <source>
        <dbReference type="Proteomes" id="UP000177763"/>
    </source>
</evidence>
<feature type="transmembrane region" description="Helical" evidence="1">
    <location>
        <begin position="12"/>
        <end position="34"/>
    </location>
</feature>
<name>A0A1F4VGI6_UNCKA</name>
<keyword evidence="1" id="KW-0472">Membrane</keyword>
<accession>A0A1F4VGI6</accession>
<keyword evidence="1" id="KW-1133">Transmembrane helix</keyword>